<dbReference type="InterPro" id="IPR051291">
    <property type="entry name" value="CIMAP"/>
</dbReference>
<accession>A0A9W7AJF5</accession>
<feature type="region of interest" description="Disordered" evidence="1">
    <location>
        <begin position="232"/>
        <end position="256"/>
    </location>
</feature>
<reference evidence="3" key="1">
    <citation type="journal article" date="2023" name="Commun. Biol.">
        <title>Genome analysis of Parmales, the sister group of diatoms, reveals the evolutionary specialization of diatoms from phago-mixotrophs to photoautotrophs.</title>
        <authorList>
            <person name="Ban H."/>
            <person name="Sato S."/>
            <person name="Yoshikawa S."/>
            <person name="Yamada K."/>
            <person name="Nakamura Y."/>
            <person name="Ichinomiya M."/>
            <person name="Sato N."/>
            <person name="Blanc-Mathieu R."/>
            <person name="Endo H."/>
            <person name="Kuwata A."/>
            <person name="Ogata H."/>
        </authorList>
    </citation>
    <scope>NUCLEOTIDE SEQUENCE [LARGE SCALE GENOMIC DNA]</scope>
    <source>
        <strain evidence="3">NIES 3701</strain>
    </source>
</reference>
<organism evidence="2 3">
    <name type="scientific">Triparma strigata</name>
    <dbReference type="NCBI Taxonomy" id="1606541"/>
    <lineage>
        <taxon>Eukaryota</taxon>
        <taxon>Sar</taxon>
        <taxon>Stramenopiles</taxon>
        <taxon>Ochrophyta</taxon>
        <taxon>Bolidophyceae</taxon>
        <taxon>Parmales</taxon>
        <taxon>Triparmaceae</taxon>
        <taxon>Triparma</taxon>
    </lineage>
</organism>
<feature type="compositionally biased region" description="Polar residues" evidence="1">
    <location>
        <begin position="8"/>
        <end position="19"/>
    </location>
</feature>
<feature type="compositionally biased region" description="Polar residues" evidence="1">
    <location>
        <begin position="62"/>
        <end position="71"/>
    </location>
</feature>
<comment type="caution">
    <text evidence="2">The sequence shown here is derived from an EMBL/GenBank/DDBJ whole genome shotgun (WGS) entry which is preliminary data.</text>
</comment>
<gene>
    <name evidence="2" type="ORF">TrST_g12064</name>
</gene>
<dbReference type="AlphaFoldDB" id="A0A9W7AJF5"/>
<evidence type="ECO:0000313" key="2">
    <source>
        <dbReference type="EMBL" id="GMH72884.1"/>
    </source>
</evidence>
<dbReference type="Proteomes" id="UP001165085">
    <property type="component" value="Unassembled WGS sequence"/>
</dbReference>
<feature type="region of interest" description="Disordered" evidence="1">
    <location>
        <begin position="34"/>
        <end position="76"/>
    </location>
</feature>
<feature type="region of interest" description="Disordered" evidence="1">
    <location>
        <begin position="1"/>
        <end position="22"/>
    </location>
</feature>
<sequence>MSYRTVGINKTGTLISGTSDPKLGSEIETFKKTAPSIPSKFGSKSKNRPKERNGFGGRTHRFSSSQATSQPGPGYYHKATSLTMDATTNGSVSKRGYTSMISKSNRFTTTELLDAADLPGPGSYSPLISTIPVADPNSAPQSMFAKPRRYRDEKADLVQTVPGPGQYEVNPKINREKIIDMKTGSAAFKDNMKRFMRDKPQTDHAPGSYNVGNASDFLLNYGKKDQFPDPAFTSKSERGSYLRQNPNVPGPGNYAPENAEKILKKAAGWEKKPSAWSAPPANVAKKGEKNVNEPTPGPGWYQLGSSGNINEGGAGSSFKSGTRRFGKGLISVKPPGPAYYDPKKPVRKRRFHLNVDKKWV</sequence>
<evidence type="ECO:0000313" key="3">
    <source>
        <dbReference type="Proteomes" id="UP001165085"/>
    </source>
</evidence>
<evidence type="ECO:0000256" key="1">
    <source>
        <dbReference type="SAM" id="MobiDB-lite"/>
    </source>
</evidence>
<keyword evidence="3" id="KW-1185">Reference proteome</keyword>
<feature type="region of interest" description="Disordered" evidence="1">
    <location>
        <begin position="268"/>
        <end position="330"/>
    </location>
</feature>
<dbReference type="EMBL" id="BRXY01000161">
    <property type="protein sequence ID" value="GMH72884.1"/>
    <property type="molecule type" value="Genomic_DNA"/>
</dbReference>
<protein>
    <submittedName>
        <fullName evidence="2">Uncharacterized protein</fullName>
    </submittedName>
</protein>
<dbReference type="InterPro" id="IPR010736">
    <property type="entry name" value="SHIPPO-rpt"/>
</dbReference>
<name>A0A9W7AJF5_9STRA</name>
<dbReference type="Pfam" id="PF07004">
    <property type="entry name" value="SHIPPO-rpt"/>
    <property type="match status" value="3"/>
</dbReference>
<proteinExistence type="predicted"/>
<dbReference type="PANTHER" id="PTHR21580">
    <property type="entry name" value="SHIPPO-1-RELATED"/>
    <property type="match status" value="1"/>
</dbReference>
<dbReference type="OrthoDB" id="186871at2759"/>